<organism evidence="3 4">
    <name type="scientific">Teichococcus aerophilus</name>
    <dbReference type="NCBI Taxonomy" id="1224513"/>
    <lineage>
        <taxon>Bacteria</taxon>
        <taxon>Pseudomonadati</taxon>
        <taxon>Pseudomonadota</taxon>
        <taxon>Alphaproteobacteria</taxon>
        <taxon>Acetobacterales</taxon>
        <taxon>Roseomonadaceae</taxon>
        <taxon>Roseomonas</taxon>
    </lineage>
</organism>
<feature type="compositionally biased region" description="Pro residues" evidence="1">
    <location>
        <begin position="153"/>
        <end position="171"/>
    </location>
</feature>
<evidence type="ECO:0000256" key="2">
    <source>
        <dbReference type="SAM" id="Phobius"/>
    </source>
</evidence>
<proteinExistence type="predicted"/>
<evidence type="ECO:0000313" key="4">
    <source>
        <dbReference type="Proteomes" id="UP000626026"/>
    </source>
</evidence>
<gene>
    <name evidence="3" type="ORF">IBL26_07815</name>
</gene>
<name>A0ABR7RK97_9PROT</name>
<feature type="compositionally biased region" description="Low complexity" evidence="1">
    <location>
        <begin position="96"/>
        <end position="106"/>
    </location>
</feature>
<keyword evidence="2" id="KW-1133">Transmembrane helix</keyword>
<reference evidence="3 4" key="1">
    <citation type="journal article" date="2013" name="Int. J. Syst. Evol. Microbiol.">
        <title>Roseomonas aerophila sp. nov., isolated from air.</title>
        <authorList>
            <person name="Kim S.J."/>
            <person name="Weon H.Y."/>
            <person name="Ahn J.H."/>
            <person name="Hong S.B."/>
            <person name="Seok S.J."/>
            <person name="Whang K.S."/>
            <person name="Kwon S.W."/>
        </authorList>
    </citation>
    <scope>NUCLEOTIDE SEQUENCE [LARGE SCALE GENOMIC DNA]</scope>
    <source>
        <strain evidence="3 4">NBRC 108923</strain>
    </source>
</reference>
<dbReference type="Proteomes" id="UP000626026">
    <property type="component" value="Unassembled WGS sequence"/>
</dbReference>
<keyword evidence="2" id="KW-0472">Membrane</keyword>
<evidence type="ECO:0000256" key="1">
    <source>
        <dbReference type="SAM" id="MobiDB-lite"/>
    </source>
</evidence>
<sequence length="171" mass="17335">MSSSIALQGEGRVSGYRMLGWGASALVHGGVLAVLLYGPMMSEPPPVPDAVIPLEVASIPAAPAAPEEETGEVMEQTQVIAPEATSATNVPPPPMAMTAPEPVTTSEPPPPDTVAATPPMEAAPPPPDAVQAVEPEMQQAVEPDSIPLEAADIPPPPPAPPPPPVQARPPA</sequence>
<dbReference type="EMBL" id="JACTVA010000009">
    <property type="protein sequence ID" value="MBC9206739.1"/>
    <property type="molecule type" value="Genomic_DNA"/>
</dbReference>
<accession>A0ABR7RK97</accession>
<keyword evidence="2" id="KW-0812">Transmembrane</keyword>
<comment type="caution">
    <text evidence="3">The sequence shown here is derived from an EMBL/GenBank/DDBJ whole genome shotgun (WGS) entry which is preliminary data.</text>
</comment>
<evidence type="ECO:0000313" key="3">
    <source>
        <dbReference type="EMBL" id="MBC9206739.1"/>
    </source>
</evidence>
<feature type="non-terminal residue" evidence="3">
    <location>
        <position position="171"/>
    </location>
</feature>
<protein>
    <recommendedName>
        <fullName evidence="5">Energy transducer TonB</fullName>
    </recommendedName>
</protein>
<evidence type="ECO:0008006" key="5">
    <source>
        <dbReference type="Google" id="ProtNLM"/>
    </source>
</evidence>
<feature type="transmembrane region" description="Helical" evidence="2">
    <location>
        <begin position="20"/>
        <end position="38"/>
    </location>
</feature>
<keyword evidence="4" id="KW-1185">Reference proteome</keyword>
<feature type="region of interest" description="Disordered" evidence="1">
    <location>
        <begin position="83"/>
        <end position="171"/>
    </location>
</feature>